<dbReference type="PANTHER" id="PTHR37463:SF1">
    <property type="entry name" value="DUF2256 DOMAIN-CONTAINING PROTEIN"/>
    <property type="match status" value="1"/>
</dbReference>
<dbReference type="Pfam" id="PF10013">
    <property type="entry name" value="DUF2256"/>
    <property type="match status" value="1"/>
</dbReference>
<dbReference type="RefSeq" id="WP_368375174.1">
    <property type="nucleotide sequence ID" value="NZ_JBFRYB010000001.1"/>
</dbReference>
<evidence type="ECO:0000313" key="1">
    <source>
        <dbReference type="EMBL" id="MEX1665064.1"/>
    </source>
</evidence>
<dbReference type="InterPro" id="IPR017136">
    <property type="entry name" value="UCP037205"/>
</dbReference>
<dbReference type="EMBL" id="JBFRYB010000001">
    <property type="protein sequence ID" value="MEX1665064.1"/>
    <property type="molecule type" value="Genomic_DNA"/>
</dbReference>
<protein>
    <submittedName>
        <fullName evidence="1">DUF2256 domain-containing protein</fullName>
    </submittedName>
</protein>
<dbReference type="PIRSF" id="PIRSF037205">
    <property type="entry name" value="UCP037205"/>
    <property type="match status" value="1"/>
</dbReference>
<evidence type="ECO:0000313" key="2">
    <source>
        <dbReference type="Proteomes" id="UP001557484"/>
    </source>
</evidence>
<gene>
    <name evidence="1" type="ORF">AB4875_06165</name>
</gene>
<comment type="caution">
    <text evidence="1">The sequence shown here is derived from an EMBL/GenBank/DDBJ whole genome shotgun (WGS) entry which is preliminary data.</text>
</comment>
<sequence>MKMVKKSNLPTKICVSCARPFVWRKKWAKVWDEVLYCSQKCRRSGASTQIDNQPD</sequence>
<reference evidence="1 2" key="1">
    <citation type="journal article" date="2011" name="Int. J. Syst. Evol. Microbiol.">
        <title>Zhongshania antarctica gen. nov., sp. nov. and Zhongshania guokunii sp. nov., gammaproteobacteria respectively isolated from coastal attached (fast) ice and surface seawater of the Antarctic.</title>
        <authorList>
            <person name="Li H.J."/>
            <person name="Zhang X.Y."/>
            <person name="Chen C.X."/>
            <person name="Zhang Y.J."/>
            <person name="Gao Z.M."/>
            <person name="Yu Y."/>
            <person name="Chen X.L."/>
            <person name="Chen B."/>
            <person name="Zhang Y.Z."/>
        </authorList>
    </citation>
    <scope>NUCLEOTIDE SEQUENCE [LARGE SCALE GENOMIC DNA]</scope>
    <source>
        <strain evidence="1 2">R06B22</strain>
    </source>
</reference>
<keyword evidence="2" id="KW-1185">Reference proteome</keyword>
<dbReference type="Proteomes" id="UP001557484">
    <property type="component" value="Unassembled WGS sequence"/>
</dbReference>
<proteinExistence type="predicted"/>
<accession>A0ABV3TWA8</accession>
<dbReference type="PANTHER" id="PTHR37463">
    <property type="entry name" value="GSL3115 PROTEIN"/>
    <property type="match status" value="1"/>
</dbReference>
<name>A0ABV3TWA8_9GAMM</name>
<organism evidence="1 2">
    <name type="scientific">Zhongshania arctica</name>
    <dbReference type="NCBI Taxonomy" id="3238302"/>
    <lineage>
        <taxon>Bacteria</taxon>
        <taxon>Pseudomonadati</taxon>
        <taxon>Pseudomonadota</taxon>
        <taxon>Gammaproteobacteria</taxon>
        <taxon>Cellvibrionales</taxon>
        <taxon>Spongiibacteraceae</taxon>
        <taxon>Zhongshania</taxon>
    </lineage>
</organism>